<keyword evidence="1" id="KW-0732">Signal</keyword>
<protein>
    <recommendedName>
        <fullName evidence="4">DUF4156 domain-containing protein</fullName>
    </recommendedName>
</protein>
<dbReference type="EMBL" id="CP060244">
    <property type="protein sequence ID" value="QNT78255.1"/>
    <property type="molecule type" value="Genomic_DNA"/>
</dbReference>
<dbReference type="Proteomes" id="UP000516349">
    <property type="component" value="Chromosome"/>
</dbReference>
<evidence type="ECO:0008006" key="4">
    <source>
        <dbReference type="Google" id="ProtNLM"/>
    </source>
</evidence>
<proteinExistence type="predicted"/>
<feature type="chain" id="PRO_5028854130" description="DUF4156 domain-containing protein" evidence="1">
    <location>
        <begin position="22"/>
        <end position="139"/>
    </location>
</feature>
<dbReference type="Pfam" id="PF13698">
    <property type="entry name" value="DUF4156"/>
    <property type="match status" value="1"/>
</dbReference>
<name>A0A7H1NR45_9PROT</name>
<dbReference type="SUPFAM" id="SSF117782">
    <property type="entry name" value="YbjQ-like"/>
    <property type="match status" value="1"/>
</dbReference>
<dbReference type="AlphaFoldDB" id="A0A7H1NR45"/>
<accession>A0A7H1NR45</accession>
<dbReference type="RefSeq" id="WP_203414587.1">
    <property type="nucleotide sequence ID" value="NZ_CP060244.1"/>
</dbReference>
<organism evidence="2 3">
    <name type="scientific">Entomobacter blattae</name>
    <dbReference type="NCBI Taxonomy" id="2762277"/>
    <lineage>
        <taxon>Bacteria</taxon>
        <taxon>Pseudomonadati</taxon>
        <taxon>Pseudomonadota</taxon>
        <taxon>Alphaproteobacteria</taxon>
        <taxon>Acetobacterales</taxon>
        <taxon>Acetobacteraceae</taxon>
        <taxon>Entomobacter</taxon>
    </lineage>
</organism>
<dbReference type="InterPro" id="IPR035439">
    <property type="entry name" value="UPF0145_dom_sf"/>
</dbReference>
<dbReference type="KEGG" id="ebla:JGUZn3_10270"/>
<feature type="signal peptide" evidence="1">
    <location>
        <begin position="1"/>
        <end position="21"/>
    </location>
</feature>
<gene>
    <name evidence="2" type="ORF">JGUZn3_10270</name>
</gene>
<reference evidence="2 3" key="1">
    <citation type="submission" date="2020-08" db="EMBL/GenBank/DDBJ databases">
        <title>Complete genome sequence of Entomobacter blattae G55GP.</title>
        <authorList>
            <person name="Poehlein A."/>
            <person name="Guzman J."/>
            <person name="Daniel R."/>
            <person name="Vilcinskas A."/>
        </authorList>
    </citation>
    <scope>NUCLEOTIDE SEQUENCE [LARGE SCALE GENOMIC DNA]</scope>
    <source>
        <strain evidence="2 3">G55GP</strain>
    </source>
</reference>
<keyword evidence="3" id="KW-1185">Reference proteome</keyword>
<dbReference type="PROSITE" id="PS51257">
    <property type="entry name" value="PROKAR_LIPOPROTEIN"/>
    <property type="match status" value="1"/>
</dbReference>
<evidence type="ECO:0000313" key="2">
    <source>
        <dbReference type="EMBL" id="QNT78255.1"/>
    </source>
</evidence>
<evidence type="ECO:0000256" key="1">
    <source>
        <dbReference type="SAM" id="SignalP"/>
    </source>
</evidence>
<dbReference type="InterPro" id="IPR025294">
    <property type="entry name" value="DUF4156"/>
</dbReference>
<evidence type="ECO:0000313" key="3">
    <source>
        <dbReference type="Proteomes" id="UP000516349"/>
    </source>
</evidence>
<sequence>MLFYRPLSVFLLAALCSTSLAGCAGESLDAGAETVKVVSVDPLSKACHFLGQVRGSNEMWISDGLASTIQSARNDLINRAYRKGANLVVVVSYDTTSPTEISSGGVVETGDAYYCTELTPQTTFPASPQFGPLKTRPAQ</sequence>